<dbReference type="Proteomes" id="UP000887568">
    <property type="component" value="Unplaced"/>
</dbReference>
<dbReference type="GO" id="GO:0005759">
    <property type="term" value="C:mitochondrial matrix"/>
    <property type="evidence" value="ECO:0007669"/>
    <property type="project" value="TreeGrafter"/>
</dbReference>
<dbReference type="GeneID" id="119737850"/>
<dbReference type="RefSeq" id="XP_038068404.1">
    <property type="nucleotide sequence ID" value="XM_038212476.1"/>
</dbReference>
<evidence type="ECO:0000256" key="2">
    <source>
        <dbReference type="SAM" id="MobiDB-lite"/>
    </source>
</evidence>
<protein>
    <recommendedName>
        <fullName evidence="5">Pentatricopeptide repeat-containing protein 1, mitochondrial</fullName>
    </recommendedName>
</protein>
<evidence type="ECO:0008006" key="5">
    <source>
        <dbReference type="Google" id="ProtNLM"/>
    </source>
</evidence>
<keyword evidence="4" id="KW-1185">Reference proteome</keyword>
<feature type="repeat" description="PPR" evidence="1">
    <location>
        <begin position="251"/>
        <end position="285"/>
    </location>
</feature>
<dbReference type="EnsemblMetazoa" id="XM_038212475.1">
    <property type="protein sequence ID" value="XP_038068403.1"/>
    <property type="gene ID" value="LOC119737850"/>
</dbReference>
<dbReference type="PANTHER" id="PTHR24014">
    <property type="entry name" value="2-OXOGLUTARATE AND IRON-DEPENDENT OXYGENASE DOMAIN-CONTAINING PROTEIN 2"/>
    <property type="match status" value="1"/>
</dbReference>
<dbReference type="PROSITE" id="PS51375">
    <property type="entry name" value="PPR"/>
    <property type="match status" value="2"/>
</dbReference>
<proteinExistence type="predicted"/>
<feature type="region of interest" description="Disordered" evidence="2">
    <location>
        <begin position="744"/>
        <end position="763"/>
    </location>
</feature>
<dbReference type="GO" id="GO:0000049">
    <property type="term" value="F:tRNA binding"/>
    <property type="evidence" value="ECO:0007669"/>
    <property type="project" value="TreeGrafter"/>
</dbReference>
<dbReference type="Gene3D" id="1.25.40.10">
    <property type="entry name" value="Tetratricopeptide repeat domain"/>
    <property type="match status" value="3"/>
</dbReference>
<dbReference type="RefSeq" id="XP_038068403.1">
    <property type="nucleotide sequence ID" value="XM_038212475.1"/>
</dbReference>
<evidence type="ECO:0000256" key="1">
    <source>
        <dbReference type="PROSITE-ProRule" id="PRU00708"/>
    </source>
</evidence>
<dbReference type="Pfam" id="PF01535">
    <property type="entry name" value="PPR"/>
    <property type="match status" value="1"/>
</dbReference>
<evidence type="ECO:0000313" key="3">
    <source>
        <dbReference type="EnsemblMetazoa" id="XP_038068403.1"/>
    </source>
</evidence>
<dbReference type="AlphaFoldDB" id="A0A914AXI3"/>
<dbReference type="EnsemblMetazoa" id="XM_038212476.1">
    <property type="protein sequence ID" value="XP_038068404.1"/>
    <property type="gene ID" value="LOC119737850"/>
</dbReference>
<reference evidence="3" key="1">
    <citation type="submission" date="2022-11" db="UniProtKB">
        <authorList>
            <consortium name="EnsemblMetazoa"/>
        </authorList>
    </citation>
    <scope>IDENTIFICATION</scope>
</reference>
<dbReference type="OMA" id="EHPENTG"/>
<dbReference type="Pfam" id="PF13041">
    <property type="entry name" value="PPR_2"/>
    <property type="match status" value="1"/>
</dbReference>
<dbReference type="Pfam" id="PF13812">
    <property type="entry name" value="PPR_3"/>
    <property type="match status" value="2"/>
</dbReference>
<organism evidence="3 4">
    <name type="scientific">Patiria miniata</name>
    <name type="common">Bat star</name>
    <name type="synonym">Asterina miniata</name>
    <dbReference type="NCBI Taxonomy" id="46514"/>
    <lineage>
        <taxon>Eukaryota</taxon>
        <taxon>Metazoa</taxon>
        <taxon>Echinodermata</taxon>
        <taxon>Eleutherozoa</taxon>
        <taxon>Asterozoa</taxon>
        <taxon>Asteroidea</taxon>
        <taxon>Valvatacea</taxon>
        <taxon>Valvatida</taxon>
        <taxon>Asterinidae</taxon>
        <taxon>Patiria</taxon>
    </lineage>
</organism>
<sequence length="763" mass="86554">MTKLFHPVQFLQCQMSIASRSVLHRRSSVTLSHFPRFFAKDDGILRIPSVTPNPWQSSKRTLASFPRLHLIPCFRVYVISPQSLSMSAVAAAYQRNNLSSPCYSLRAWFSQASRSLNPSGKTDQEKERVLLSEYGRTYSATKRYTERRLWEQESDSEELVQERLDDLPPEDTFGTLTNKYEKKFHVKGDAFDLEVDSEDKTEGQSFRPPGRQNTPDWYGNQMKKLCKEGKLLEAIDVLEVRMLKEDRVQPIEFNYDVLIGACGREGYTKKAFKLYNQMKKRGLRPSDVTFTGLFNACAESPWPLTDGLTRLRHLHSQLQEKGITVNQITHHAMIKAYAKCGDLPVAFDLFRDLLSSGVELTSESFAFLLFACASDKERGLLYAIEAWRQMLQRGIKPDIYTYNLLLRIARDCGIGDPEAATRVLLKQAEKQSEMLPAPKKKGKTASAQRSAQPKVQRSQDNPMTGIMEVKPLGVEDEVHQDVVTGATDSISQLGAAEKTLVPQQEELPNLLDLSPDTSRVHSLANVSTASDRLALLGGASGILASMKNQGVIPDVKSLTLMMESLPMTTQDEERLLEVVDEYKVRVDVDFYNAIIRRRSRRADLEGAKAVLPLIQQKGLFPNLRTFVNLACECSRAKDGIQLLKDMKVAGLNPTVNVYDALVTAAARNRDYWYQTELLKCMEKDKVSPNERILQKLETMAAFGQNPYKGSRSNWATRQQTRLNHFRGVYTKWLDRMGLEETPHPWKKFYRPRGDPPASLEHKE</sequence>
<dbReference type="RefSeq" id="XP_038068405.1">
    <property type="nucleotide sequence ID" value="XM_038212477.1"/>
</dbReference>
<feature type="region of interest" description="Disordered" evidence="2">
    <location>
        <begin position="431"/>
        <end position="459"/>
    </location>
</feature>
<dbReference type="InterPro" id="IPR002885">
    <property type="entry name" value="PPR_rpt"/>
</dbReference>
<dbReference type="EnsemblMetazoa" id="XM_038212477.1">
    <property type="protein sequence ID" value="XP_038068405.1"/>
    <property type="gene ID" value="LOC119737850"/>
</dbReference>
<accession>A0A914AXI3</accession>
<dbReference type="NCBIfam" id="TIGR00756">
    <property type="entry name" value="PPR"/>
    <property type="match status" value="2"/>
</dbReference>
<feature type="compositionally biased region" description="Polar residues" evidence="2">
    <location>
        <begin position="445"/>
        <end position="459"/>
    </location>
</feature>
<dbReference type="PANTHER" id="PTHR24014:SF6">
    <property type="entry name" value="PENTATRICOPEPTIDE REPEAT-CONTAINING PROTEIN 1, MITOCHONDRIAL"/>
    <property type="match status" value="1"/>
</dbReference>
<name>A0A914AXI3_PATMI</name>
<evidence type="ECO:0000313" key="4">
    <source>
        <dbReference type="Proteomes" id="UP000887568"/>
    </source>
</evidence>
<dbReference type="CTD" id="26024"/>
<feature type="repeat" description="PPR" evidence="1">
    <location>
        <begin position="326"/>
        <end position="360"/>
    </location>
</feature>
<dbReference type="InterPro" id="IPR011990">
    <property type="entry name" value="TPR-like_helical_dom_sf"/>
</dbReference>
<dbReference type="OrthoDB" id="185373at2759"/>
<feature type="region of interest" description="Disordered" evidence="2">
    <location>
        <begin position="197"/>
        <end position="218"/>
    </location>
</feature>
<dbReference type="GO" id="GO:0042780">
    <property type="term" value="P:tRNA 3'-end processing"/>
    <property type="evidence" value="ECO:0007669"/>
    <property type="project" value="TreeGrafter"/>
</dbReference>